<dbReference type="RefSeq" id="WP_036851648.1">
    <property type="nucleotide sequence ID" value="NZ_JQJD01000040.1"/>
</dbReference>
<dbReference type="PROSITE" id="PS00143">
    <property type="entry name" value="INSULINASE"/>
    <property type="match status" value="1"/>
</dbReference>
<reference evidence="12 13" key="1">
    <citation type="submission" date="2014-08" db="EMBL/GenBank/DDBJ databases">
        <title>Porphyromonas cangingivalis strain:COT-109_OH1386 Genome sequencing.</title>
        <authorList>
            <person name="Wallis C."/>
            <person name="Deusch O."/>
            <person name="O'Flynn C."/>
            <person name="Davis I."/>
            <person name="Jospin G."/>
            <person name="Darling A.E."/>
            <person name="Coil D.A."/>
            <person name="Alexiev A."/>
            <person name="Horsfall A."/>
            <person name="Kirkwood N."/>
            <person name="Harris S."/>
            <person name="Eisen J.A."/>
        </authorList>
    </citation>
    <scope>NUCLEOTIDE SEQUENCE [LARGE SCALE GENOMIC DNA]</scope>
    <source>
        <strain evidence="13">COT-109 OH1386</strain>
    </source>
</reference>
<evidence type="ECO:0000256" key="7">
    <source>
        <dbReference type="ARBA" id="ARBA00023049"/>
    </source>
</evidence>
<feature type="domain" description="Peptidase M16 C-terminal" evidence="11">
    <location>
        <begin position="695"/>
        <end position="876"/>
    </location>
</feature>
<dbReference type="SUPFAM" id="SSF63411">
    <property type="entry name" value="LuxS/MPP-like metallohydrolase"/>
    <property type="match status" value="3"/>
</dbReference>
<evidence type="ECO:0000256" key="2">
    <source>
        <dbReference type="ARBA" id="ARBA00007261"/>
    </source>
</evidence>
<dbReference type="InterPro" id="IPR011249">
    <property type="entry name" value="Metalloenz_LuxS/M16"/>
</dbReference>
<dbReference type="Pfam" id="PF05193">
    <property type="entry name" value="Peptidase_M16_C"/>
    <property type="match status" value="2"/>
</dbReference>
<dbReference type="PANTHER" id="PTHR43690">
    <property type="entry name" value="NARDILYSIN"/>
    <property type="match status" value="1"/>
</dbReference>
<sequence length="950" mass="107237">MSFSKIKSFGFLLLLMLGFQSLHAQGQVQPLPIDPQVRYGKLDNGLTYFIRHNDQPKNRAHFYIAQKVGSMLEEDSQSGLAHFLEHMAFNGTKNFPGKNLINYLESVGVKFGANLNAYTGFDETVYTIMDAPTTRQGIVDSCLLILHDWSNNITLDHKEIDDERGVIHEEWRGSQDASMRMIEKILPRVFPNGNLYGKRLPIGSMDVVLNFKYQEIKDYYKKWYRPDLQALIIVGDIDVDYVEKKIKEQFMDVKKPENAAERFYTQVPDNKEPIVAIETDPEATSTSISISYAREVTPSDVKASAEGLALNYLSAAATSMFNLRIAEILQKPNIPFLSAGLSNGNLMGLAKTKSALGLDIVAKEGQYLEALNAVVAELKRATEFGFTASEYDRFRTNVLKSSDESLKNKANRSNGSYAEEYKNYFIDGGSISGIEMENQLLKMIASQLTVQHVNEYLKDLAHGQNLLIMMMAPEKETLKYPTEAELLAQYNAALQQVVEPYKEEVSNQKLIEKLPKKGKVVSVKKNLPYGTTLWTLSNGAKVYLKKSDLKENQIILSGISPGGYRMLNISNDIENLKLMDGVVDLGGIGNFNNIQLSRVLTGRVASAGTGVGEFTETVSGSSNNADVETMFQLVYLNMTAKRQDADAYEAFMQNITEALRSAAADPMSAVSDSIPAMLYPGDVLRKPLKEEDLSKVNYDRIMQIYQERFADASDFSFFIIGTFDEATLKPLVEQYLASLPKLKRKDVSHYEQATGITKTPSIKHFSINADTRMAEVYDVYVSQMPYDLETRLKTTILGEVLTQQYQKTIREDEGGTYGVSARVSISKYPKGQASIFINFKTAPEKVQLLNEKIKKELQEMAENGINKEYFDKTVKNIENRYQDSQDENSYWLSIIMAKFYDNEDNHPIYLDTLRKITPESIQQYLKDFLKDHRYFEMVVTSEGKETTAQN</sequence>
<dbReference type="GO" id="GO:0004222">
    <property type="term" value="F:metalloendopeptidase activity"/>
    <property type="evidence" value="ECO:0007669"/>
    <property type="project" value="InterPro"/>
</dbReference>
<dbReference type="PANTHER" id="PTHR43690:SF34">
    <property type="entry name" value="ZINC PROTEASE PQQL-LIKE"/>
    <property type="match status" value="1"/>
</dbReference>
<evidence type="ECO:0000259" key="10">
    <source>
        <dbReference type="Pfam" id="PF00675"/>
    </source>
</evidence>
<keyword evidence="7" id="KW-0482">Metalloprotease</keyword>
<keyword evidence="9" id="KW-0732">Signal</keyword>
<dbReference type="Proteomes" id="UP000030125">
    <property type="component" value="Unassembled WGS sequence"/>
</dbReference>
<protein>
    <submittedName>
        <fullName evidence="12">Peptidase M16</fullName>
    </submittedName>
</protein>
<dbReference type="AlphaFoldDB" id="A0A0A2ESG4"/>
<evidence type="ECO:0000256" key="3">
    <source>
        <dbReference type="ARBA" id="ARBA00022670"/>
    </source>
</evidence>
<dbReference type="STRING" id="36874.HQ34_02070"/>
<evidence type="ECO:0000313" key="13">
    <source>
        <dbReference type="Proteomes" id="UP000030125"/>
    </source>
</evidence>
<dbReference type="GO" id="GO:0046872">
    <property type="term" value="F:metal ion binding"/>
    <property type="evidence" value="ECO:0007669"/>
    <property type="project" value="UniProtKB-KW"/>
</dbReference>
<keyword evidence="13" id="KW-1185">Reference proteome</keyword>
<accession>A0A0A2ESG4</accession>
<evidence type="ECO:0000256" key="6">
    <source>
        <dbReference type="ARBA" id="ARBA00022833"/>
    </source>
</evidence>
<organism evidence="12 13">
    <name type="scientific">Porphyromonas cangingivalis</name>
    <dbReference type="NCBI Taxonomy" id="36874"/>
    <lineage>
        <taxon>Bacteria</taxon>
        <taxon>Pseudomonadati</taxon>
        <taxon>Bacteroidota</taxon>
        <taxon>Bacteroidia</taxon>
        <taxon>Bacteroidales</taxon>
        <taxon>Porphyromonadaceae</taxon>
        <taxon>Porphyromonas</taxon>
    </lineage>
</organism>
<keyword evidence="4" id="KW-0479">Metal-binding</keyword>
<dbReference type="Gene3D" id="3.30.830.10">
    <property type="entry name" value="Metalloenzyme, LuxS/M16 peptidase-like"/>
    <property type="match status" value="4"/>
</dbReference>
<dbReference type="Pfam" id="PF00675">
    <property type="entry name" value="Peptidase_M16"/>
    <property type="match status" value="1"/>
</dbReference>
<comment type="similarity">
    <text evidence="2 8">Belongs to the peptidase M16 family.</text>
</comment>
<evidence type="ECO:0000256" key="9">
    <source>
        <dbReference type="SAM" id="SignalP"/>
    </source>
</evidence>
<keyword evidence="6" id="KW-0862">Zinc</keyword>
<dbReference type="OrthoDB" id="9811314at2"/>
<dbReference type="eggNOG" id="COG0612">
    <property type="taxonomic scope" value="Bacteria"/>
</dbReference>
<comment type="cofactor">
    <cofactor evidence="1">
        <name>Zn(2+)</name>
        <dbReference type="ChEBI" id="CHEBI:29105"/>
    </cofactor>
</comment>
<dbReference type="EMBL" id="JQJD01000040">
    <property type="protein sequence ID" value="KGN80440.1"/>
    <property type="molecule type" value="Genomic_DNA"/>
</dbReference>
<dbReference type="InterPro" id="IPR007863">
    <property type="entry name" value="Peptidase_M16_C"/>
</dbReference>
<evidence type="ECO:0000256" key="4">
    <source>
        <dbReference type="ARBA" id="ARBA00022723"/>
    </source>
</evidence>
<feature type="signal peptide" evidence="9">
    <location>
        <begin position="1"/>
        <end position="24"/>
    </location>
</feature>
<keyword evidence="3" id="KW-0645">Protease</keyword>
<comment type="caution">
    <text evidence="12">The sequence shown here is derived from an EMBL/GenBank/DDBJ whole genome shotgun (WGS) entry which is preliminary data.</text>
</comment>
<evidence type="ECO:0000256" key="8">
    <source>
        <dbReference type="RuleBase" id="RU004447"/>
    </source>
</evidence>
<keyword evidence="5" id="KW-0378">Hydrolase</keyword>
<evidence type="ECO:0000259" key="11">
    <source>
        <dbReference type="Pfam" id="PF05193"/>
    </source>
</evidence>
<evidence type="ECO:0000256" key="1">
    <source>
        <dbReference type="ARBA" id="ARBA00001947"/>
    </source>
</evidence>
<dbReference type="InterPro" id="IPR001431">
    <property type="entry name" value="Pept_M16_Zn_BS"/>
</dbReference>
<gene>
    <name evidence="12" type="ORF">HQ35_05610</name>
</gene>
<evidence type="ECO:0000256" key="5">
    <source>
        <dbReference type="ARBA" id="ARBA00022801"/>
    </source>
</evidence>
<evidence type="ECO:0000313" key="12">
    <source>
        <dbReference type="EMBL" id="KGN80440.1"/>
    </source>
</evidence>
<dbReference type="InterPro" id="IPR011765">
    <property type="entry name" value="Pept_M16_N"/>
</dbReference>
<proteinExistence type="inferred from homology"/>
<feature type="domain" description="Peptidase M16 C-terminal" evidence="11">
    <location>
        <begin position="211"/>
        <end position="396"/>
    </location>
</feature>
<dbReference type="InterPro" id="IPR050626">
    <property type="entry name" value="Peptidase_M16"/>
</dbReference>
<feature type="chain" id="PRO_5001987102" evidence="9">
    <location>
        <begin position="25"/>
        <end position="950"/>
    </location>
</feature>
<name>A0A0A2ESG4_PORCN</name>
<dbReference type="GO" id="GO:0006508">
    <property type="term" value="P:proteolysis"/>
    <property type="evidence" value="ECO:0007669"/>
    <property type="project" value="UniProtKB-KW"/>
</dbReference>
<feature type="domain" description="Peptidase M16 N-terminal" evidence="10">
    <location>
        <begin position="52"/>
        <end position="184"/>
    </location>
</feature>